<evidence type="ECO:0000313" key="3">
    <source>
        <dbReference type="EMBL" id="SFJ80705.1"/>
    </source>
</evidence>
<protein>
    <submittedName>
        <fullName evidence="3">Amidase</fullName>
    </submittedName>
</protein>
<organism evidence="3 4">
    <name type="scientific">Celeribacter neptunius</name>
    <dbReference type="NCBI Taxonomy" id="588602"/>
    <lineage>
        <taxon>Bacteria</taxon>
        <taxon>Pseudomonadati</taxon>
        <taxon>Pseudomonadota</taxon>
        <taxon>Alphaproteobacteria</taxon>
        <taxon>Rhodobacterales</taxon>
        <taxon>Roseobacteraceae</taxon>
        <taxon>Celeribacter</taxon>
    </lineage>
</organism>
<dbReference type="InterPro" id="IPR036928">
    <property type="entry name" value="AS_sf"/>
</dbReference>
<feature type="domain" description="Amidase" evidence="2">
    <location>
        <begin position="22"/>
        <end position="443"/>
    </location>
</feature>
<dbReference type="PROSITE" id="PS00571">
    <property type="entry name" value="AMIDASES"/>
    <property type="match status" value="1"/>
</dbReference>
<reference evidence="4" key="1">
    <citation type="submission" date="2016-10" db="EMBL/GenBank/DDBJ databases">
        <authorList>
            <person name="Varghese N."/>
            <person name="Submissions S."/>
        </authorList>
    </citation>
    <scope>NUCLEOTIDE SEQUENCE [LARGE SCALE GENOMIC DNA]</scope>
    <source>
        <strain evidence="4">DSM 26471</strain>
    </source>
</reference>
<dbReference type="EMBL" id="FORH01000006">
    <property type="protein sequence ID" value="SFJ80705.1"/>
    <property type="molecule type" value="Genomic_DNA"/>
</dbReference>
<dbReference type="PANTHER" id="PTHR11895">
    <property type="entry name" value="TRANSAMIDASE"/>
    <property type="match status" value="1"/>
</dbReference>
<dbReference type="STRING" id="588602.SAMN04487991_2991"/>
<dbReference type="InterPro" id="IPR000120">
    <property type="entry name" value="Amidase"/>
</dbReference>
<gene>
    <name evidence="3" type="ORF">SAMN04487991_2991</name>
</gene>
<dbReference type="GO" id="GO:0003824">
    <property type="term" value="F:catalytic activity"/>
    <property type="evidence" value="ECO:0007669"/>
    <property type="project" value="InterPro"/>
</dbReference>
<evidence type="ECO:0000259" key="2">
    <source>
        <dbReference type="Pfam" id="PF01425"/>
    </source>
</evidence>
<dbReference type="Proteomes" id="UP000199630">
    <property type="component" value="Unassembled WGS sequence"/>
</dbReference>
<dbReference type="Gene3D" id="3.90.1300.10">
    <property type="entry name" value="Amidase signature (AS) domain"/>
    <property type="match status" value="1"/>
</dbReference>
<proteinExistence type="inferred from homology"/>
<dbReference type="Pfam" id="PF01425">
    <property type="entry name" value="Amidase"/>
    <property type="match status" value="1"/>
</dbReference>
<dbReference type="SUPFAM" id="SSF75304">
    <property type="entry name" value="Amidase signature (AS) enzymes"/>
    <property type="match status" value="1"/>
</dbReference>
<dbReference type="PANTHER" id="PTHR11895:SF7">
    <property type="entry name" value="GLUTAMYL-TRNA(GLN) AMIDOTRANSFERASE SUBUNIT A, MITOCHONDRIAL"/>
    <property type="match status" value="1"/>
</dbReference>
<keyword evidence="4" id="KW-1185">Reference proteome</keyword>
<comment type="similarity">
    <text evidence="1">Belongs to the amidase family.</text>
</comment>
<dbReference type="InterPro" id="IPR023631">
    <property type="entry name" value="Amidase_dom"/>
</dbReference>
<name>A0A1I3UCS2_9RHOB</name>
<accession>A0A1I3UCS2</accession>
<dbReference type="InterPro" id="IPR020556">
    <property type="entry name" value="Amidase_CS"/>
</dbReference>
<sequence length="461" mass="49656">MTRQTVHTLQHSLLQGERAVVDIVTEALARAEDVQKHCNAFTRLFAKEALERAREADRTLALGKPMRPLDGIPVCIKDMTPIAGHPPSYGTWARAKCVDPGEAVIVSRLKRAGAIILGQTTTAELAFSSFTATERYGITRNPWEQDRTSGGSSGGSAVAVAAGVVPLAEGSDMGGSVRIPAAACGVVGMKPSLGRIPMDILPTPCDTISHFGPIAASVQDAVTFLSVTAGHDPVDLLSQKRPFLTPETAPAALHGLRIAASVDLGYCDVSQEVAEAFHEVLTRLRAQGAEVVEARLPWRREVYDLWATHWNALLAAMAEEFEDISRMGTSLQHCLKQGRRVSARDLAEVGRLRKAMATDMRRIFATCDVFLSPTLARTAPSADKTDADFEGDLPNGKFHAFDMAHPFNMLAAYPAISMPVRLSGSMPVGIQIVGPVYEDERTLALAGAFEQIFPPLPLPIF</sequence>
<evidence type="ECO:0000313" key="4">
    <source>
        <dbReference type="Proteomes" id="UP000199630"/>
    </source>
</evidence>
<evidence type="ECO:0000256" key="1">
    <source>
        <dbReference type="ARBA" id="ARBA00009199"/>
    </source>
</evidence>
<dbReference type="AlphaFoldDB" id="A0A1I3UCS2"/>